<dbReference type="PANTHER" id="PTHR16515">
    <property type="entry name" value="PR DOMAIN ZINC FINGER PROTEIN"/>
    <property type="match status" value="1"/>
</dbReference>
<dbReference type="Pfam" id="PF13894">
    <property type="entry name" value="zf-C2H2_4"/>
    <property type="match status" value="1"/>
</dbReference>
<sequence>MASPLSSLRLLVPPLRLLTAAMWQVARQQSVKHYGMLEDFVATVTEAVPQLLTDRQRQLLLLALRVKVTLSDPEDRGTQLDRKPPVAEATQFDEWHSALVHLSDKETLSAAERRRLLQEVFDHRFDSALLSLVSDFLSRVEQLFPVPDFKQAASWLDTFPAGVEDCLQEAEPEDLRELLTNQSCLQGRATTTVGGDTEKTLLAAWSHPLFTKLTNREPPPEDPAVPEELVKVEVVVMTEDEQDQVEGDEEAVIGQNVSPVQQEASNESPAGGGDELAMTPVMLQVDRMKASPGNAAVQSEDTGNAHPHPHTHSSFDYSIFPPLFTVDQSGVSCSEVTANALFSISHNSQRVAHKCPQCSKCFIYRSQVIRHLRTNKSCSAALTSAGVLNLQDQLSPPDEESRLPEPRLPEPRPVRSLSCFQCNAVFKTKPELLSHQRSHRARPVYQCGQCDKEFHHLSSLTNHKQTHLVRGGVTCGSSDRVLETTAAAERDGGRLQQRPPELTCTVCEQTFSSQTQLLRHLQTHSAEGAAPQYTCRFCSQSFSGVTQLRIHQRSHAQRSYQCDLCSKTYGSLTGLQSHRAGHGAESRFLCPQCGKRFKTRDGLEGHLRTHTGERPYRCPYCPKNFTALAGLNVHVRRHTGERPYVCTVCGKGWPSGGDLQKHMRTHTGERPYVCADCGKAFSISCHLTEHRRIHTGEKPFSCPECGKCLRRKFDLKKHMLSHASIRPYACVFCTKSYTRKTHLSRHLLTHSVGGGGAADAVADHT</sequence>
<feature type="compositionally biased region" description="Acidic residues" evidence="11">
    <location>
        <begin position="242"/>
        <end position="251"/>
    </location>
</feature>
<evidence type="ECO:0000256" key="12">
    <source>
        <dbReference type="SAM" id="SignalP"/>
    </source>
</evidence>
<keyword evidence="4 10" id="KW-0863">Zinc-finger</keyword>
<feature type="domain" description="C2H2-type" evidence="13">
    <location>
        <begin position="502"/>
        <end position="529"/>
    </location>
</feature>
<proteinExistence type="predicted"/>
<dbReference type="PROSITE" id="PS00028">
    <property type="entry name" value="ZINC_FINGER_C2H2_1"/>
    <property type="match status" value="11"/>
</dbReference>
<evidence type="ECO:0000313" key="14">
    <source>
        <dbReference type="EMBL" id="KAG7502309.1"/>
    </source>
</evidence>
<feature type="compositionally biased region" description="Polar residues" evidence="11">
    <location>
        <begin position="255"/>
        <end position="268"/>
    </location>
</feature>
<feature type="domain" description="C2H2-type" evidence="13">
    <location>
        <begin position="533"/>
        <end position="560"/>
    </location>
</feature>
<dbReference type="Pfam" id="PF13912">
    <property type="entry name" value="zf-C2H2_6"/>
    <property type="match status" value="3"/>
</dbReference>
<keyword evidence="6" id="KW-0805">Transcription regulation</keyword>
<dbReference type="FunFam" id="3.30.160.60:FF:000072">
    <property type="entry name" value="zinc finger protein 143 isoform X1"/>
    <property type="match status" value="1"/>
</dbReference>
<feature type="region of interest" description="Disordered" evidence="11">
    <location>
        <begin position="391"/>
        <end position="410"/>
    </location>
</feature>
<dbReference type="InterPro" id="IPR029400">
    <property type="entry name" value="TINF2_N"/>
</dbReference>
<evidence type="ECO:0000256" key="10">
    <source>
        <dbReference type="PROSITE-ProRule" id="PRU00042"/>
    </source>
</evidence>
<dbReference type="Proteomes" id="UP000693946">
    <property type="component" value="Linkage Group LG2"/>
</dbReference>
<evidence type="ECO:0000256" key="8">
    <source>
        <dbReference type="ARBA" id="ARBA00023163"/>
    </source>
</evidence>
<evidence type="ECO:0000313" key="15">
    <source>
        <dbReference type="Proteomes" id="UP000693946"/>
    </source>
</evidence>
<dbReference type="CDD" id="cd11657">
    <property type="entry name" value="TIN2_N"/>
    <property type="match status" value="1"/>
</dbReference>
<dbReference type="FunFam" id="3.30.160.60:FF:002716">
    <property type="entry name" value="Zinc finger protein 212"/>
    <property type="match status" value="1"/>
</dbReference>
<name>A0AAV6RCQ7_SOLSE</name>
<keyword evidence="8" id="KW-0804">Transcription</keyword>
<evidence type="ECO:0000256" key="6">
    <source>
        <dbReference type="ARBA" id="ARBA00023015"/>
    </source>
</evidence>
<evidence type="ECO:0000256" key="3">
    <source>
        <dbReference type="ARBA" id="ARBA00022737"/>
    </source>
</evidence>
<dbReference type="EMBL" id="JAGKHQ010000012">
    <property type="protein sequence ID" value="KAG7502309.1"/>
    <property type="molecule type" value="Genomic_DNA"/>
</dbReference>
<reference evidence="14 15" key="1">
    <citation type="journal article" date="2021" name="Sci. Rep.">
        <title>Chromosome anchoring in Senegalese sole (Solea senegalensis) reveals sex-associated markers and genome rearrangements in flatfish.</title>
        <authorList>
            <person name="Guerrero-Cozar I."/>
            <person name="Gomez-Garrido J."/>
            <person name="Berbel C."/>
            <person name="Martinez-Blanch J.F."/>
            <person name="Alioto T."/>
            <person name="Claros M.G."/>
            <person name="Gagnaire P.A."/>
            <person name="Manchado M."/>
        </authorList>
    </citation>
    <scope>NUCLEOTIDE SEQUENCE [LARGE SCALE GENOMIC DNA]</scope>
    <source>
        <strain evidence="14">Sse05_10M</strain>
    </source>
</reference>
<keyword evidence="3" id="KW-0677">Repeat</keyword>
<feature type="signal peptide" evidence="12">
    <location>
        <begin position="1"/>
        <end position="28"/>
    </location>
</feature>
<gene>
    <name evidence="14" type="ORF">JOB18_017476</name>
</gene>
<dbReference type="FunFam" id="3.30.160.60:FF:001450">
    <property type="entry name" value="zinc finger protein 774"/>
    <property type="match status" value="1"/>
</dbReference>
<evidence type="ECO:0000259" key="13">
    <source>
        <dbReference type="PROSITE" id="PS50157"/>
    </source>
</evidence>
<feature type="chain" id="PRO_5043764674" evidence="12">
    <location>
        <begin position="29"/>
        <end position="765"/>
    </location>
</feature>
<feature type="domain" description="C2H2-type" evidence="13">
    <location>
        <begin position="644"/>
        <end position="671"/>
    </location>
</feature>
<evidence type="ECO:0000256" key="2">
    <source>
        <dbReference type="ARBA" id="ARBA00022723"/>
    </source>
</evidence>
<keyword evidence="15" id="KW-1185">Reference proteome</keyword>
<dbReference type="InterPro" id="IPR050331">
    <property type="entry name" value="Zinc_finger"/>
</dbReference>
<protein>
    <submittedName>
        <fullName evidence="14">Zinc finger protein ZFMSA12A-like isoform X3</fullName>
    </submittedName>
</protein>
<dbReference type="GO" id="GO:0010468">
    <property type="term" value="P:regulation of gene expression"/>
    <property type="evidence" value="ECO:0007669"/>
    <property type="project" value="TreeGrafter"/>
</dbReference>
<feature type="domain" description="C2H2-type" evidence="13">
    <location>
        <begin position="616"/>
        <end position="643"/>
    </location>
</feature>
<keyword evidence="7" id="KW-0238">DNA-binding</keyword>
<comment type="caution">
    <text evidence="14">The sequence shown here is derived from an EMBL/GenBank/DDBJ whole genome shotgun (WGS) entry which is preliminary data.</text>
</comment>
<evidence type="ECO:0000256" key="7">
    <source>
        <dbReference type="ARBA" id="ARBA00023125"/>
    </source>
</evidence>
<evidence type="ECO:0000256" key="4">
    <source>
        <dbReference type="ARBA" id="ARBA00022771"/>
    </source>
</evidence>
<evidence type="ECO:0000256" key="9">
    <source>
        <dbReference type="ARBA" id="ARBA00023242"/>
    </source>
</evidence>
<dbReference type="SMART" id="SM00355">
    <property type="entry name" value="ZnF_C2H2"/>
    <property type="match status" value="12"/>
</dbReference>
<feature type="domain" description="C2H2-type" evidence="13">
    <location>
        <begin position="560"/>
        <end position="587"/>
    </location>
</feature>
<dbReference type="GO" id="GO:0003677">
    <property type="term" value="F:DNA binding"/>
    <property type="evidence" value="ECO:0007669"/>
    <property type="project" value="UniProtKB-KW"/>
</dbReference>
<dbReference type="Pfam" id="PF14973">
    <property type="entry name" value="TINF2_N"/>
    <property type="match status" value="1"/>
</dbReference>
<feature type="domain" description="C2H2-type" evidence="13">
    <location>
        <begin position="353"/>
        <end position="380"/>
    </location>
</feature>
<organism evidence="14 15">
    <name type="scientific">Solea senegalensis</name>
    <name type="common">Senegalese sole</name>
    <dbReference type="NCBI Taxonomy" id="28829"/>
    <lineage>
        <taxon>Eukaryota</taxon>
        <taxon>Metazoa</taxon>
        <taxon>Chordata</taxon>
        <taxon>Craniata</taxon>
        <taxon>Vertebrata</taxon>
        <taxon>Euteleostomi</taxon>
        <taxon>Actinopterygii</taxon>
        <taxon>Neopterygii</taxon>
        <taxon>Teleostei</taxon>
        <taxon>Neoteleostei</taxon>
        <taxon>Acanthomorphata</taxon>
        <taxon>Carangaria</taxon>
        <taxon>Pleuronectiformes</taxon>
        <taxon>Pleuronectoidei</taxon>
        <taxon>Soleidae</taxon>
        <taxon>Solea</taxon>
    </lineage>
</organism>
<dbReference type="InterPro" id="IPR013087">
    <property type="entry name" value="Znf_C2H2_type"/>
</dbReference>
<keyword evidence="9" id="KW-0539">Nucleus</keyword>
<evidence type="ECO:0000256" key="11">
    <source>
        <dbReference type="SAM" id="MobiDB-lite"/>
    </source>
</evidence>
<dbReference type="FunFam" id="3.30.160.60:FF:000624">
    <property type="entry name" value="zinc finger protein 697"/>
    <property type="match status" value="1"/>
</dbReference>
<feature type="region of interest" description="Disordered" evidence="11">
    <location>
        <begin position="290"/>
        <end position="312"/>
    </location>
</feature>
<dbReference type="Pfam" id="PF00096">
    <property type="entry name" value="zf-C2H2"/>
    <property type="match status" value="7"/>
</dbReference>
<dbReference type="GO" id="GO:0005634">
    <property type="term" value="C:nucleus"/>
    <property type="evidence" value="ECO:0007669"/>
    <property type="project" value="UniProtKB-SubCell"/>
</dbReference>
<comment type="subcellular location">
    <subcellularLocation>
        <location evidence="1">Nucleus</location>
    </subcellularLocation>
</comment>
<evidence type="ECO:0000256" key="1">
    <source>
        <dbReference type="ARBA" id="ARBA00004123"/>
    </source>
</evidence>
<feature type="region of interest" description="Disordered" evidence="11">
    <location>
        <begin position="242"/>
        <end position="275"/>
    </location>
</feature>
<dbReference type="FunFam" id="3.30.160.60:FF:001485">
    <property type="entry name" value="Krueppel-related zinc finger protein"/>
    <property type="match status" value="1"/>
</dbReference>
<dbReference type="AlphaFoldDB" id="A0AAV6RCQ7"/>
<dbReference type="PANTHER" id="PTHR16515:SF49">
    <property type="entry name" value="GASTRULA ZINC FINGER PROTEIN XLCGF49.1-LIKE-RELATED"/>
    <property type="match status" value="1"/>
</dbReference>
<keyword evidence="2" id="KW-0479">Metal-binding</keyword>
<feature type="domain" description="C2H2-type" evidence="13">
    <location>
        <begin position="672"/>
        <end position="699"/>
    </location>
</feature>
<feature type="domain" description="C2H2-type" evidence="13">
    <location>
        <begin position="417"/>
        <end position="444"/>
    </location>
</feature>
<feature type="domain" description="C2H2-type" evidence="13">
    <location>
        <begin position="588"/>
        <end position="615"/>
    </location>
</feature>
<keyword evidence="12" id="KW-0732">Signal</keyword>
<feature type="compositionally biased region" description="Basic and acidic residues" evidence="11">
    <location>
        <begin position="399"/>
        <end position="410"/>
    </location>
</feature>
<dbReference type="GO" id="GO:0008270">
    <property type="term" value="F:zinc ion binding"/>
    <property type="evidence" value="ECO:0007669"/>
    <property type="project" value="UniProtKB-KW"/>
</dbReference>
<evidence type="ECO:0000256" key="5">
    <source>
        <dbReference type="ARBA" id="ARBA00022833"/>
    </source>
</evidence>
<feature type="domain" description="C2H2-type" evidence="13">
    <location>
        <begin position="728"/>
        <end position="751"/>
    </location>
</feature>
<feature type="domain" description="C2H2-type" evidence="13">
    <location>
        <begin position="700"/>
        <end position="727"/>
    </location>
</feature>
<accession>A0AAV6RCQ7</accession>
<keyword evidence="5" id="KW-0862">Zinc</keyword>
<feature type="domain" description="C2H2-type" evidence="13">
    <location>
        <begin position="445"/>
        <end position="467"/>
    </location>
</feature>
<dbReference type="PROSITE" id="PS50157">
    <property type="entry name" value="ZINC_FINGER_C2H2_2"/>
    <property type="match status" value="12"/>
</dbReference>